<evidence type="ECO:0000256" key="1">
    <source>
        <dbReference type="ARBA" id="ARBA00004191"/>
    </source>
</evidence>
<dbReference type="GO" id="GO:0004857">
    <property type="term" value="F:enzyme inhibitor activity"/>
    <property type="evidence" value="ECO:0007669"/>
    <property type="project" value="InterPro"/>
</dbReference>
<sequence length="695" mass="77673">MLLPFFASLSHADNNSTSMISPRTICMSTPYPSYCKSMLPNRATNVHDYGRFSIHKSLLQSRIFFNQVDQYLQHRSSLSTTTIRALEDCRLLTELNMDFLSSSIEIINKITSGNLPDSDVDTVQTLLSAILTNQQTCLDGLHESNSASSVTNELSIPLSNDTKLYSVSLALFTKGWVPKSRTWKPMRKHVAFRNGRLPLRMSTQKRAIYESVRRRKLLQSTSDWINVYDIVIVSQDGSGNFTTINDAINAAPINTASTDGYFLIYVTTGVYEEYVSIAKHKRYLLMIGDGINQTIITGNKSFGGGWKTFNSATFAVVALGFVAMDITFRNTAGAVKHQAVAVRNGADLSTFYSCSFEGYQDTLYTHSLRQFYRECDIYGTVDFIFGNAVVLLQNCNIYPRMPMHGQFNSIIAQGRTDLYQNTGTSIHNCTIRAADDLASSNTTTQTYLGRPWKEYSRIVYMQCFMDSLINPTGWHEWDGNFALSTLYYAEYNNTGPGSNTTNRVTWSGYHPSRAAPSTPESLLPFFLSLLAFSLAQLVPSQPEPDRATPSSTVSPIAPRTDPTVPCTDLLLPRFSCISNANNELTIGVFGFSGSDLGLWIGHGNGGWITEKFVQVFIYSEIASQLKEIAIAFKNQGPVDANELYEAMMTTEGFAEEMLASAFDYMIQEEKVGRAFMAKAPKLRKLWLENYFTKNM</sequence>
<evidence type="ECO:0000256" key="8">
    <source>
        <dbReference type="ARBA" id="ARBA00022729"/>
    </source>
</evidence>
<reference evidence="19" key="1">
    <citation type="submission" date="2018-02" db="EMBL/GenBank/DDBJ databases">
        <authorList>
            <person name="Cohen D.B."/>
            <person name="Kent A.D."/>
        </authorList>
    </citation>
    <scope>NUCLEOTIDE SEQUENCE</scope>
</reference>
<dbReference type="InterPro" id="IPR000070">
    <property type="entry name" value="Pectinesterase_cat"/>
</dbReference>
<evidence type="ECO:0000256" key="9">
    <source>
        <dbReference type="ARBA" id="ARBA00022801"/>
    </source>
</evidence>
<dbReference type="EMBL" id="OIVN01003135">
    <property type="protein sequence ID" value="SPD09055.1"/>
    <property type="molecule type" value="Genomic_DNA"/>
</dbReference>
<keyword evidence="7" id="KW-0964">Secreted</keyword>
<keyword evidence="12" id="KW-0325">Glycoprotein</keyword>
<evidence type="ECO:0000256" key="6">
    <source>
        <dbReference type="ARBA" id="ARBA00022512"/>
    </source>
</evidence>
<evidence type="ECO:0000256" key="17">
    <source>
        <dbReference type="RuleBase" id="RU000589"/>
    </source>
</evidence>
<dbReference type="GO" id="GO:0042545">
    <property type="term" value="P:cell wall modification"/>
    <property type="evidence" value="ECO:0007669"/>
    <property type="project" value="UniProtKB-UniRule"/>
</dbReference>
<dbReference type="InterPro" id="IPR006501">
    <property type="entry name" value="Pectinesterase_inhib_dom"/>
</dbReference>
<dbReference type="Gene3D" id="2.160.20.10">
    <property type="entry name" value="Single-stranded right-handed beta-helix, Pectin lyase-like"/>
    <property type="match status" value="1"/>
</dbReference>
<accession>A0A2N9HAY5</accession>
<evidence type="ECO:0000259" key="18">
    <source>
        <dbReference type="SMART" id="SM00856"/>
    </source>
</evidence>
<dbReference type="InterPro" id="IPR011050">
    <property type="entry name" value="Pectin_lyase_fold/virulence"/>
</dbReference>
<evidence type="ECO:0000256" key="5">
    <source>
        <dbReference type="ARBA" id="ARBA00013229"/>
    </source>
</evidence>
<comment type="similarity">
    <text evidence="4">In the C-terminal section; belongs to the pectinesterase family.</text>
</comment>
<keyword evidence="13" id="KW-0961">Cell wall biogenesis/degradation</keyword>
<evidence type="ECO:0000256" key="16">
    <source>
        <dbReference type="PROSITE-ProRule" id="PRU10040"/>
    </source>
</evidence>
<comment type="pathway">
    <text evidence="2 17">Glycan metabolism; pectin degradation; 2-dehydro-3-deoxy-D-gluconate from pectin: step 1/5.</text>
</comment>
<dbReference type="PROSITE" id="PS00503">
    <property type="entry name" value="PECTINESTERASE_2"/>
    <property type="match status" value="1"/>
</dbReference>
<dbReference type="AlphaFoldDB" id="A0A2N9HAY5"/>
<keyword evidence="6" id="KW-0134">Cell wall</keyword>
<dbReference type="GO" id="GO:0030599">
    <property type="term" value="F:pectinesterase activity"/>
    <property type="evidence" value="ECO:0007669"/>
    <property type="project" value="UniProtKB-UniRule"/>
</dbReference>
<dbReference type="SUPFAM" id="SSF51126">
    <property type="entry name" value="Pectin lyase-like"/>
    <property type="match status" value="1"/>
</dbReference>
<dbReference type="FunFam" id="2.160.20.10:FF:000001">
    <property type="entry name" value="Pectinesterase"/>
    <property type="match status" value="1"/>
</dbReference>
<dbReference type="Pfam" id="PF04043">
    <property type="entry name" value="PMEI"/>
    <property type="match status" value="1"/>
</dbReference>
<dbReference type="CDD" id="cd15798">
    <property type="entry name" value="PMEI-like_3"/>
    <property type="match status" value="1"/>
</dbReference>
<dbReference type="EC" id="3.1.1.11" evidence="5 17"/>
<proteinExistence type="inferred from homology"/>
<dbReference type="InterPro" id="IPR035513">
    <property type="entry name" value="Invertase/methylesterase_inhib"/>
</dbReference>
<dbReference type="SMART" id="SM00856">
    <property type="entry name" value="PMEI"/>
    <property type="match status" value="1"/>
</dbReference>
<dbReference type="FunFam" id="1.20.140.40:FF:000004">
    <property type="entry name" value="Pectinesterase"/>
    <property type="match status" value="1"/>
</dbReference>
<evidence type="ECO:0000256" key="7">
    <source>
        <dbReference type="ARBA" id="ARBA00022525"/>
    </source>
</evidence>
<dbReference type="InterPro" id="IPR033131">
    <property type="entry name" value="Pectinesterase_Asp_AS"/>
</dbReference>
<dbReference type="Pfam" id="PF01095">
    <property type="entry name" value="Pectinesterase"/>
    <property type="match status" value="1"/>
</dbReference>
<feature type="active site" evidence="16">
    <location>
        <position position="382"/>
    </location>
</feature>
<keyword evidence="11" id="KW-1015">Disulfide bond</keyword>
<evidence type="ECO:0000313" key="19">
    <source>
        <dbReference type="EMBL" id="SPD09055.1"/>
    </source>
</evidence>
<evidence type="ECO:0000256" key="14">
    <source>
        <dbReference type="ARBA" id="ARBA00047928"/>
    </source>
</evidence>
<dbReference type="UniPathway" id="UPA00545">
    <property type="reaction ID" value="UER00823"/>
</dbReference>
<evidence type="ECO:0000256" key="4">
    <source>
        <dbReference type="ARBA" id="ARBA00007786"/>
    </source>
</evidence>
<dbReference type="InterPro" id="IPR012334">
    <property type="entry name" value="Pectin_lyas_fold"/>
</dbReference>
<comment type="subcellular location">
    <subcellularLocation>
        <location evidence="1">Secreted</location>
        <location evidence="1">Cell wall</location>
    </subcellularLocation>
</comment>
<evidence type="ECO:0000256" key="11">
    <source>
        <dbReference type="ARBA" id="ARBA00023157"/>
    </source>
</evidence>
<evidence type="ECO:0000256" key="15">
    <source>
        <dbReference type="ARBA" id="ARBA00057335"/>
    </source>
</evidence>
<dbReference type="SUPFAM" id="SSF101148">
    <property type="entry name" value="Plant invertase/pectin methylesterase inhibitor"/>
    <property type="match status" value="1"/>
</dbReference>
<gene>
    <name evidence="19" type="ORF">FSB_LOCUS36937</name>
</gene>
<comment type="similarity">
    <text evidence="3">In the N-terminal section; belongs to the PMEI family.</text>
</comment>
<keyword evidence="8" id="KW-0732">Signal</keyword>
<dbReference type="PANTHER" id="PTHR31707">
    <property type="entry name" value="PECTINESTERASE"/>
    <property type="match status" value="1"/>
</dbReference>
<feature type="domain" description="Pectinesterase inhibitor" evidence="18">
    <location>
        <begin position="17"/>
        <end position="171"/>
    </location>
</feature>
<evidence type="ECO:0000256" key="10">
    <source>
        <dbReference type="ARBA" id="ARBA00023085"/>
    </source>
</evidence>
<organism evidence="19">
    <name type="scientific">Fagus sylvatica</name>
    <name type="common">Beechnut</name>
    <dbReference type="NCBI Taxonomy" id="28930"/>
    <lineage>
        <taxon>Eukaryota</taxon>
        <taxon>Viridiplantae</taxon>
        <taxon>Streptophyta</taxon>
        <taxon>Embryophyta</taxon>
        <taxon>Tracheophyta</taxon>
        <taxon>Spermatophyta</taxon>
        <taxon>Magnoliopsida</taxon>
        <taxon>eudicotyledons</taxon>
        <taxon>Gunneridae</taxon>
        <taxon>Pentapetalae</taxon>
        <taxon>rosids</taxon>
        <taxon>fabids</taxon>
        <taxon>Fagales</taxon>
        <taxon>Fagaceae</taxon>
        <taxon>Fagus</taxon>
    </lineage>
</organism>
<comment type="catalytic activity">
    <reaction evidence="14 17">
        <text>[(1-&gt;4)-alpha-D-galacturonosyl methyl ester](n) + n H2O = [(1-&gt;4)-alpha-D-galacturonosyl](n) + n methanol + n H(+)</text>
        <dbReference type="Rhea" id="RHEA:22380"/>
        <dbReference type="Rhea" id="RHEA-COMP:14570"/>
        <dbReference type="Rhea" id="RHEA-COMP:14573"/>
        <dbReference type="ChEBI" id="CHEBI:15377"/>
        <dbReference type="ChEBI" id="CHEBI:15378"/>
        <dbReference type="ChEBI" id="CHEBI:17790"/>
        <dbReference type="ChEBI" id="CHEBI:140522"/>
        <dbReference type="ChEBI" id="CHEBI:140523"/>
        <dbReference type="EC" id="3.1.1.11"/>
    </reaction>
</comment>
<evidence type="ECO:0000256" key="2">
    <source>
        <dbReference type="ARBA" id="ARBA00005184"/>
    </source>
</evidence>
<dbReference type="Gene3D" id="1.20.140.40">
    <property type="entry name" value="Invertase/pectin methylesterase inhibitor family protein"/>
    <property type="match status" value="1"/>
</dbReference>
<evidence type="ECO:0000256" key="12">
    <source>
        <dbReference type="ARBA" id="ARBA00023180"/>
    </source>
</evidence>
<evidence type="ECO:0000256" key="13">
    <source>
        <dbReference type="ARBA" id="ARBA00023316"/>
    </source>
</evidence>
<dbReference type="GO" id="GO:0045490">
    <property type="term" value="P:pectin catabolic process"/>
    <property type="evidence" value="ECO:0007669"/>
    <property type="project" value="UniProtKB-UniRule"/>
</dbReference>
<name>A0A2N9HAY5_FAGSY</name>
<comment type="function">
    <text evidence="15">Acts in the modification of cell walls via demethylesterification of cell wall pectin.</text>
</comment>
<evidence type="ECO:0000256" key="3">
    <source>
        <dbReference type="ARBA" id="ARBA00006027"/>
    </source>
</evidence>
<dbReference type="NCBIfam" id="TIGR01614">
    <property type="entry name" value="PME_inhib"/>
    <property type="match status" value="1"/>
</dbReference>
<protein>
    <recommendedName>
        <fullName evidence="5 17">Pectinesterase</fullName>
        <ecNumber evidence="5 17">3.1.1.11</ecNumber>
    </recommendedName>
</protein>
<keyword evidence="10 17" id="KW-0063">Aspartyl esterase</keyword>
<keyword evidence="9 17" id="KW-0378">Hydrolase</keyword>